<reference evidence="1" key="1">
    <citation type="journal article" date="2020" name="Nature">
        <title>Giant virus diversity and host interactions through global metagenomics.</title>
        <authorList>
            <person name="Schulz F."/>
            <person name="Roux S."/>
            <person name="Paez-Espino D."/>
            <person name="Jungbluth S."/>
            <person name="Walsh D.A."/>
            <person name="Denef V.J."/>
            <person name="McMahon K.D."/>
            <person name="Konstantinidis K.T."/>
            <person name="Eloe-Fadrosh E.A."/>
            <person name="Kyrpides N.C."/>
            <person name="Woyke T."/>
        </authorList>
    </citation>
    <scope>NUCLEOTIDE SEQUENCE</scope>
    <source>
        <strain evidence="1">GVMAG-M-3300023179-150</strain>
    </source>
</reference>
<name>A0A6C0E783_9ZZZZ</name>
<proteinExistence type="predicted"/>
<sequence length="257" mass="30174">MSACLTLISPEGKYDIATLQFIAKADEAGLYYRSKSVTEHDINTVTNLFDNFFEDIYKRLELEKSFKEKVNDEGKPYKTKLNEINIPYIIGAILDKFYQTLIKPHMHCGSDSYGPQNASQSELDEITKYRNMLQDKLITFLLHISTIKKIDIDAKLSRKEYYGNYETSIMDLLLLTQFFRCFEYIARNYDVSLRHINLYNKIYNVIDKINKIDRQKSEVDSIKFIKFVETVLIPTNTRTICEKDDQLKKIINYLDSE</sequence>
<dbReference type="AlphaFoldDB" id="A0A6C0E783"/>
<evidence type="ECO:0000313" key="1">
    <source>
        <dbReference type="EMBL" id="QHT24430.1"/>
    </source>
</evidence>
<accession>A0A6C0E783</accession>
<protein>
    <submittedName>
        <fullName evidence="1">Uncharacterized protein</fullName>
    </submittedName>
</protein>
<organism evidence="1">
    <name type="scientific">viral metagenome</name>
    <dbReference type="NCBI Taxonomy" id="1070528"/>
    <lineage>
        <taxon>unclassified sequences</taxon>
        <taxon>metagenomes</taxon>
        <taxon>organismal metagenomes</taxon>
    </lineage>
</organism>
<dbReference type="EMBL" id="MN739745">
    <property type="protein sequence ID" value="QHT24430.1"/>
    <property type="molecule type" value="Genomic_DNA"/>
</dbReference>